<dbReference type="EMBL" id="JACHIB010000018">
    <property type="protein sequence ID" value="MBB6084960.1"/>
    <property type="molecule type" value="Genomic_DNA"/>
</dbReference>
<evidence type="ECO:0000313" key="2">
    <source>
        <dbReference type="EMBL" id="MBB6084960.1"/>
    </source>
</evidence>
<gene>
    <name evidence="2" type="ORF">HNR28_003008</name>
</gene>
<dbReference type="Proteomes" id="UP000541136">
    <property type="component" value="Unassembled WGS sequence"/>
</dbReference>
<dbReference type="RefSeq" id="WP_170288529.1">
    <property type="nucleotide sequence ID" value="NZ_JACHIB010000018.1"/>
</dbReference>
<sequence length="205" mass="22009">MTFPVTNSGGININEMLATADIQTLIQMIQSERVQLMDQQLVEQIKTVQGRNDQIARYNNVLSELNAAAARFSSTSPTAKLSDTGGWKTTEPHVTTGEPVTQGTNVRDSIGMALGAAGLDSKELLKATFQATEKGGSGSIDSVTKGQIDAAIAKIKGLIDAESNTQQTDMLRLQSLGNKRNESVEVLTSTQKKHSDANSNIIRNF</sequence>
<reference evidence="2 3" key="1">
    <citation type="submission" date="2020-08" db="EMBL/GenBank/DDBJ databases">
        <title>Genomic Encyclopedia of Type Strains, Phase IV (KMG-IV): sequencing the most valuable type-strain genomes for metagenomic binning, comparative biology and taxonomic classification.</title>
        <authorList>
            <person name="Goeker M."/>
        </authorList>
    </citation>
    <scope>NUCLEOTIDE SEQUENCE [LARGE SCALE GENOMIC DNA]</scope>
    <source>
        <strain evidence="2 3">DSM 12141</strain>
    </source>
</reference>
<proteinExistence type="predicted"/>
<dbReference type="AlphaFoldDB" id="A0A7W9TQF7"/>
<comment type="caution">
    <text evidence="2">The sequence shown here is derived from an EMBL/GenBank/DDBJ whole genome shotgun (WGS) entry which is preliminary data.</text>
</comment>
<protein>
    <submittedName>
        <fullName evidence="2">Uncharacterized protein</fullName>
    </submittedName>
</protein>
<organism evidence="2 3">
    <name type="scientific">Castellaniella defragrans</name>
    <name type="common">Alcaligenes defragrans</name>
    <dbReference type="NCBI Taxonomy" id="75697"/>
    <lineage>
        <taxon>Bacteria</taxon>
        <taxon>Pseudomonadati</taxon>
        <taxon>Pseudomonadota</taxon>
        <taxon>Betaproteobacteria</taxon>
        <taxon>Burkholderiales</taxon>
        <taxon>Alcaligenaceae</taxon>
        <taxon>Castellaniella</taxon>
    </lineage>
</organism>
<name>A0A7W9TQF7_CASDE</name>
<evidence type="ECO:0000313" key="3">
    <source>
        <dbReference type="Proteomes" id="UP000541136"/>
    </source>
</evidence>
<evidence type="ECO:0000256" key="1">
    <source>
        <dbReference type="SAM" id="MobiDB-lite"/>
    </source>
</evidence>
<accession>A0A7W9TQF7</accession>
<feature type="region of interest" description="Disordered" evidence="1">
    <location>
        <begin position="76"/>
        <end position="101"/>
    </location>
</feature>